<dbReference type="EMBL" id="AODM01000060">
    <property type="protein sequence ID" value="EUJ48361.1"/>
    <property type="molecule type" value="Genomic_DNA"/>
</dbReference>
<dbReference type="PATRIC" id="fig|1265822.4.peg.3526"/>
<organism evidence="2 3">
    <name type="scientific">Listeria fleischmannii FSL S10-1203</name>
    <dbReference type="NCBI Taxonomy" id="1265822"/>
    <lineage>
        <taxon>Bacteria</taxon>
        <taxon>Bacillati</taxon>
        <taxon>Bacillota</taxon>
        <taxon>Bacilli</taxon>
        <taxon>Bacillales</taxon>
        <taxon>Listeriaceae</taxon>
        <taxon>Listeria</taxon>
    </lineage>
</organism>
<evidence type="ECO:0000313" key="2">
    <source>
        <dbReference type="EMBL" id="EUJ48361.1"/>
    </source>
</evidence>
<name>W7D7V6_9LIST</name>
<dbReference type="RefSeq" id="WP_052006878.1">
    <property type="nucleotide sequence ID" value="NZ_AODM01000060.1"/>
</dbReference>
<reference evidence="2 3" key="1">
    <citation type="submission" date="2012-12" db="EMBL/GenBank/DDBJ databases">
        <title>Novel taxa of Listeriaceae from agricultural environments in the United States.</title>
        <authorList>
            <person name="den Bakker H.C."/>
            <person name="Allred A."/>
            <person name="Warchocki S."/>
            <person name="Wright E.M."/>
            <person name="Burrell A."/>
            <person name="Nightingale K.K."/>
            <person name="Kephart D."/>
            <person name="Wiedmann M."/>
        </authorList>
    </citation>
    <scope>NUCLEOTIDE SEQUENCE [LARGE SCALE GENOMIC DNA]</scope>
    <source>
        <strain evidence="2 3">FSL S10-1203</strain>
    </source>
</reference>
<feature type="domain" description="Resolvase/invertase-type recombinase catalytic" evidence="1">
    <location>
        <begin position="1"/>
        <end position="100"/>
    </location>
</feature>
<evidence type="ECO:0000259" key="1">
    <source>
        <dbReference type="PROSITE" id="PS51736"/>
    </source>
</evidence>
<dbReference type="InterPro" id="IPR036162">
    <property type="entry name" value="Resolvase-like_N_sf"/>
</dbReference>
<dbReference type="GO" id="GO:0003677">
    <property type="term" value="F:DNA binding"/>
    <property type="evidence" value="ECO:0007669"/>
    <property type="project" value="InterPro"/>
</dbReference>
<accession>W7D7V6</accession>
<proteinExistence type="predicted"/>
<protein>
    <submittedName>
        <fullName evidence="2">Site-specific recombinase</fullName>
    </submittedName>
</protein>
<dbReference type="InterPro" id="IPR006119">
    <property type="entry name" value="Resolv_N"/>
</dbReference>
<dbReference type="Proteomes" id="UP000019241">
    <property type="component" value="Unassembled WGS sequence"/>
</dbReference>
<sequence length="100" mass="11702">MSAEKIFIEKKSGADFAHRMEFLKALDFVREEDYFMVEVINRLGWDYEKILKIVSQLKKRKVVLLATSAPLQSETLDDLLLDCFVKDLILQLFAMITEKE</sequence>
<dbReference type="Gene3D" id="3.40.50.1390">
    <property type="entry name" value="Resolvase, N-terminal catalytic domain"/>
    <property type="match status" value="1"/>
</dbReference>
<gene>
    <name evidence="2" type="ORF">MCOL2_17362</name>
</gene>
<dbReference type="GO" id="GO:0000150">
    <property type="term" value="F:DNA strand exchange activity"/>
    <property type="evidence" value="ECO:0007669"/>
    <property type="project" value="InterPro"/>
</dbReference>
<dbReference type="PROSITE" id="PS51736">
    <property type="entry name" value="RECOMBINASES_3"/>
    <property type="match status" value="1"/>
</dbReference>
<dbReference type="AlphaFoldDB" id="W7D7V6"/>
<comment type="caution">
    <text evidence="2">The sequence shown here is derived from an EMBL/GenBank/DDBJ whole genome shotgun (WGS) entry which is preliminary data.</text>
</comment>
<dbReference type="Pfam" id="PF00239">
    <property type="entry name" value="Resolvase"/>
    <property type="match status" value="1"/>
</dbReference>
<dbReference type="SUPFAM" id="SSF53041">
    <property type="entry name" value="Resolvase-like"/>
    <property type="match status" value="1"/>
</dbReference>
<evidence type="ECO:0000313" key="3">
    <source>
        <dbReference type="Proteomes" id="UP000019241"/>
    </source>
</evidence>